<evidence type="ECO:0000313" key="3">
    <source>
        <dbReference type="Proteomes" id="UP000244496"/>
    </source>
</evidence>
<keyword evidence="3" id="KW-1185">Reference proteome</keyword>
<accession>A0A2S0UPF7</accession>
<sequence length="126" mass="13631">MALKEKARVAETLGGLREVLMQKAQAGAVAERLAAVLAEKRGAAPAVQSMATLRAERGMVGQILAEIDKQRDRESALALAVAEAQAKLAREEHRLQLLADKAREARRGEAEAKQALRDGAMPPRKR</sequence>
<dbReference type="AlphaFoldDB" id="A0A2S0UPF7"/>
<evidence type="ECO:0000313" key="2">
    <source>
        <dbReference type="EMBL" id="AWB49677.1"/>
    </source>
</evidence>
<dbReference type="EMBL" id="CP028918">
    <property type="protein sequence ID" value="AWB49677.1"/>
    <property type="molecule type" value="Genomic_DNA"/>
</dbReference>
<dbReference type="Proteomes" id="UP000244496">
    <property type="component" value="Chromosome"/>
</dbReference>
<evidence type="ECO:0000256" key="1">
    <source>
        <dbReference type="SAM" id="MobiDB-lite"/>
    </source>
</evidence>
<name>A0A2S0UPF7_9RHOB</name>
<gene>
    <name evidence="2" type="ORF">HYN69_15255</name>
</gene>
<protein>
    <submittedName>
        <fullName evidence="2">Uncharacterized protein</fullName>
    </submittedName>
</protein>
<dbReference type="KEGG" id="geh:HYN69_15255"/>
<feature type="region of interest" description="Disordered" evidence="1">
    <location>
        <begin position="102"/>
        <end position="126"/>
    </location>
</feature>
<feature type="compositionally biased region" description="Basic and acidic residues" evidence="1">
    <location>
        <begin position="102"/>
        <end position="116"/>
    </location>
</feature>
<proteinExistence type="predicted"/>
<reference evidence="2 3" key="1">
    <citation type="submission" date="2018-04" db="EMBL/GenBank/DDBJ databases">
        <title>Genome sequencing of Gemmobacter.</title>
        <authorList>
            <person name="Yi H."/>
            <person name="Baek M.-G."/>
        </authorList>
    </citation>
    <scope>NUCLEOTIDE SEQUENCE [LARGE SCALE GENOMIC DNA]</scope>
    <source>
        <strain evidence="2 3">HYN0069</strain>
    </source>
</reference>
<organism evidence="2 3">
    <name type="scientific">Paragemmobacter aquarius</name>
    <dbReference type="NCBI Taxonomy" id="2169400"/>
    <lineage>
        <taxon>Bacteria</taxon>
        <taxon>Pseudomonadati</taxon>
        <taxon>Pseudomonadota</taxon>
        <taxon>Alphaproteobacteria</taxon>
        <taxon>Rhodobacterales</taxon>
        <taxon>Paracoccaceae</taxon>
        <taxon>Paragemmobacter</taxon>
    </lineage>
</organism>